<proteinExistence type="predicted"/>
<evidence type="ECO:0000313" key="2">
    <source>
        <dbReference type="Proteomes" id="UP001054945"/>
    </source>
</evidence>
<accession>A0AAV4UA93</accession>
<dbReference type="EMBL" id="BPLR01012539">
    <property type="protein sequence ID" value="GIY54662.1"/>
    <property type="molecule type" value="Genomic_DNA"/>
</dbReference>
<evidence type="ECO:0000313" key="1">
    <source>
        <dbReference type="EMBL" id="GIY54662.1"/>
    </source>
</evidence>
<protein>
    <submittedName>
        <fullName evidence="1">Uncharacterized protein</fullName>
    </submittedName>
</protein>
<dbReference type="AlphaFoldDB" id="A0AAV4UA93"/>
<comment type="caution">
    <text evidence="1">The sequence shown here is derived from an EMBL/GenBank/DDBJ whole genome shotgun (WGS) entry which is preliminary data.</text>
</comment>
<reference evidence="1 2" key="1">
    <citation type="submission" date="2021-06" db="EMBL/GenBank/DDBJ databases">
        <title>Caerostris extrusa draft genome.</title>
        <authorList>
            <person name="Kono N."/>
            <person name="Arakawa K."/>
        </authorList>
    </citation>
    <scope>NUCLEOTIDE SEQUENCE [LARGE SCALE GENOMIC DNA]</scope>
</reference>
<sequence length="131" mass="15569">MELRDGMCNEVWLFLPNLLKFRRGKVRMDLLKLYLNSGSSLLRFRGLIFELVEIIPEANEQARRKGYVFAYEKNMRKHDVGKSVNQFENEFEGPDLDRFFLTILNQTNQKGFSDYLNHRKLPYELISFARA</sequence>
<keyword evidence="2" id="KW-1185">Reference proteome</keyword>
<gene>
    <name evidence="1" type="ORF">CEXT_551281</name>
</gene>
<organism evidence="1 2">
    <name type="scientific">Caerostris extrusa</name>
    <name type="common">Bark spider</name>
    <name type="synonym">Caerostris bankana</name>
    <dbReference type="NCBI Taxonomy" id="172846"/>
    <lineage>
        <taxon>Eukaryota</taxon>
        <taxon>Metazoa</taxon>
        <taxon>Ecdysozoa</taxon>
        <taxon>Arthropoda</taxon>
        <taxon>Chelicerata</taxon>
        <taxon>Arachnida</taxon>
        <taxon>Araneae</taxon>
        <taxon>Araneomorphae</taxon>
        <taxon>Entelegynae</taxon>
        <taxon>Araneoidea</taxon>
        <taxon>Araneidae</taxon>
        <taxon>Caerostris</taxon>
    </lineage>
</organism>
<name>A0AAV4UA93_CAEEX</name>
<dbReference type="Proteomes" id="UP001054945">
    <property type="component" value="Unassembled WGS sequence"/>
</dbReference>